<dbReference type="AlphaFoldDB" id="A0A0F9LV85"/>
<proteinExistence type="predicted"/>
<dbReference type="Pfam" id="PF18735">
    <property type="entry name" value="HEPN_RiboL-PSP"/>
    <property type="match status" value="1"/>
</dbReference>
<evidence type="ECO:0000313" key="2">
    <source>
        <dbReference type="EMBL" id="KKM60982.1"/>
    </source>
</evidence>
<dbReference type="EMBL" id="LAZR01011574">
    <property type="protein sequence ID" value="KKM60982.1"/>
    <property type="molecule type" value="Genomic_DNA"/>
</dbReference>
<comment type="caution">
    <text evidence="2">The sequence shown here is derived from an EMBL/GenBank/DDBJ whole genome shotgun (WGS) entry which is preliminary data.</text>
</comment>
<organism evidence="2">
    <name type="scientific">marine sediment metagenome</name>
    <dbReference type="NCBI Taxonomy" id="412755"/>
    <lineage>
        <taxon>unclassified sequences</taxon>
        <taxon>metagenomes</taxon>
        <taxon>ecological metagenomes</taxon>
    </lineage>
</organism>
<dbReference type="InterPro" id="IPR041519">
    <property type="entry name" value="HEPN_RiboL-PSP"/>
</dbReference>
<name>A0A0F9LV85_9ZZZZ</name>
<sequence>MSLVVFKNYLMFVDRVLAAKADLPTAIDAIELESVLVSHGVVLLFSHVERCYRAAIETKCNRCADLEVRTFALSVKDEKTGKIGMDSVKGTLKKFGKACREGFKADLSASNIENAWDSVVNQRVKVAHHGERASIPLGDLRNYYEDVRKVLGYFCKALGLDAAEVATISSLIVLPAQQAATGEPAPAA</sequence>
<evidence type="ECO:0000259" key="1">
    <source>
        <dbReference type="Pfam" id="PF18735"/>
    </source>
</evidence>
<gene>
    <name evidence="2" type="ORF">LCGC14_1536320</name>
</gene>
<accession>A0A0F9LV85</accession>
<feature type="domain" description="RiboL-PSP-HEPN" evidence="1">
    <location>
        <begin position="23"/>
        <end position="157"/>
    </location>
</feature>
<protein>
    <recommendedName>
        <fullName evidence="1">RiboL-PSP-HEPN domain-containing protein</fullName>
    </recommendedName>
</protein>
<reference evidence="2" key="1">
    <citation type="journal article" date="2015" name="Nature">
        <title>Complex archaea that bridge the gap between prokaryotes and eukaryotes.</title>
        <authorList>
            <person name="Spang A."/>
            <person name="Saw J.H."/>
            <person name="Jorgensen S.L."/>
            <person name="Zaremba-Niedzwiedzka K."/>
            <person name="Martijn J."/>
            <person name="Lind A.E."/>
            <person name="van Eijk R."/>
            <person name="Schleper C."/>
            <person name="Guy L."/>
            <person name="Ettema T.J."/>
        </authorList>
    </citation>
    <scope>NUCLEOTIDE SEQUENCE</scope>
</reference>